<evidence type="ECO:0000313" key="4">
    <source>
        <dbReference type="Proteomes" id="UP000290809"/>
    </source>
</evidence>
<proteinExistence type="predicted"/>
<keyword evidence="1" id="KW-0472">Membrane</keyword>
<sequence length="445" mass="48479">MSAVKLEGLPYIKRAVNISVPVTVKYEITGVSDPSTVTLSWKRNGEEISVSRRKADDAPILSGDYSSETFSDTTHTLEVTLNLNQKGPVPGNYTLIATMGGVTSSGSGQAYSAPVLPLFTKPKRVLEGDIMRLVCRVSSYPQPSSVIWSFASIQASQMDDDNAINTALYNLLPLLTNETHYVLETSDGGTPNDTLRFLDLKESDNGLYACNVSTERGTDFALMVVNVKDRWAALWPFIGIIVEVTILVAAILLYERHQMHTKPTNLSAKCDTTSGTGAVSGQDNVSAIPNNKIQTNNNNTGQNNLTIPVHAGDVHTENLDVNVEGRTTYSKFIYRWAALWPFIGIIVEVTILVAAILLYERHQMHTKPTNLSAKCDTTSGTGAVSGQDNVSAIPNNKIQTNNNNTGQNNLTIPVHAGDVHTENLDVNVEGRDQKADEIRLRAHVK</sequence>
<feature type="domain" description="Ig-like" evidence="2">
    <location>
        <begin position="114"/>
        <end position="221"/>
    </location>
</feature>
<evidence type="ECO:0000313" key="3">
    <source>
        <dbReference type="EMBL" id="RTG81535.1"/>
    </source>
</evidence>
<name>A0A430Q1H2_SCHBO</name>
<dbReference type="InterPro" id="IPR007110">
    <property type="entry name" value="Ig-like_dom"/>
</dbReference>
<accession>A0A430Q1H2</accession>
<comment type="caution">
    <text evidence="3">The sequence shown here is derived from an EMBL/GenBank/DDBJ whole genome shotgun (WGS) entry which is preliminary data.</text>
</comment>
<dbReference type="Gene3D" id="2.60.40.10">
    <property type="entry name" value="Immunoglobulins"/>
    <property type="match status" value="1"/>
</dbReference>
<dbReference type="InterPro" id="IPR036179">
    <property type="entry name" value="Ig-like_dom_sf"/>
</dbReference>
<organism evidence="3 4">
    <name type="scientific">Schistosoma bovis</name>
    <name type="common">Blood fluke</name>
    <dbReference type="NCBI Taxonomy" id="6184"/>
    <lineage>
        <taxon>Eukaryota</taxon>
        <taxon>Metazoa</taxon>
        <taxon>Spiralia</taxon>
        <taxon>Lophotrochozoa</taxon>
        <taxon>Platyhelminthes</taxon>
        <taxon>Trematoda</taxon>
        <taxon>Digenea</taxon>
        <taxon>Strigeidida</taxon>
        <taxon>Schistosomatoidea</taxon>
        <taxon>Schistosomatidae</taxon>
        <taxon>Schistosoma</taxon>
    </lineage>
</organism>
<protein>
    <recommendedName>
        <fullName evidence="2">Ig-like domain-containing protein</fullName>
    </recommendedName>
</protein>
<keyword evidence="1" id="KW-1133">Transmembrane helix</keyword>
<reference evidence="3 4" key="1">
    <citation type="journal article" date="2019" name="PLoS Pathog.">
        <title>Genome sequence of the bovine parasite Schistosoma bovis Tanzania.</title>
        <authorList>
            <person name="Oey H."/>
            <person name="Zakrzewski M."/>
            <person name="Gobert G."/>
            <person name="Gravermann K."/>
            <person name="Stoye J."/>
            <person name="Jones M."/>
            <person name="Mcmanus D."/>
            <person name="Krause L."/>
        </authorList>
    </citation>
    <scope>NUCLEOTIDE SEQUENCE [LARGE SCALE GENOMIC DNA]</scope>
    <source>
        <strain evidence="3 4">TAN1997</strain>
    </source>
</reference>
<dbReference type="PROSITE" id="PS50835">
    <property type="entry name" value="IG_LIKE"/>
    <property type="match status" value="1"/>
</dbReference>
<evidence type="ECO:0000256" key="1">
    <source>
        <dbReference type="SAM" id="Phobius"/>
    </source>
</evidence>
<keyword evidence="1" id="KW-0812">Transmembrane</keyword>
<dbReference type="EMBL" id="QMKO01003306">
    <property type="protein sequence ID" value="RTG81535.1"/>
    <property type="molecule type" value="Genomic_DNA"/>
</dbReference>
<dbReference type="STRING" id="6184.A0A430Q1H2"/>
<dbReference type="Proteomes" id="UP000290809">
    <property type="component" value="Unassembled WGS sequence"/>
</dbReference>
<evidence type="ECO:0000259" key="2">
    <source>
        <dbReference type="PROSITE" id="PS50835"/>
    </source>
</evidence>
<dbReference type="InterPro" id="IPR003599">
    <property type="entry name" value="Ig_sub"/>
</dbReference>
<dbReference type="InterPro" id="IPR013783">
    <property type="entry name" value="Ig-like_fold"/>
</dbReference>
<dbReference type="SMART" id="SM00409">
    <property type="entry name" value="IG"/>
    <property type="match status" value="1"/>
</dbReference>
<feature type="transmembrane region" description="Helical" evidence="1">
    <location>
        <begin position="336"/>
        <end position="359"/>
    </location>
</feature>
<keyword evidence="4" id="KW-1185">Reference proteome</keyword>
<dbReference type="AlphaFoldDB" id="A0A430Q1H2"/>
<dbReference type="SUPFAM" id="SSF48726">
    <property type="entry name" value="Immunoglobulin"/>
    <property type="match status" value="1"/>
</dbReference>
<feature type="transmembrane region" description="Helical" evidence="1">
    <location>
        <begin position="233"/>
        <end position="254"/>
    </location>
</feature>
<gene>
    <name evidence="3" type="ORF">DC041_0002950</name>
</gene>